<evidence type="ECO:0000256" key="1">
    <source>
        <dbReference type="ARBA" id="ARBA00022448"/>
    </source>
</evidence>
<keyword evidence="7" id="KW-0472">Membrane</keyword>
<feature type="transmembrane region" description="Helical" evidence="7">
    <location>
        <begin position="329"/>
        <end position="349"/>
    </location>
</feature>
<dbReference type="PANTHER" id="PTHR47143">
    <property type="entry name" value="TRANSIENT RECEPTOR POTENTIAL CATION CHANNEL PROTEIN PAINLESS"/>
    <property type="match status" value="1"/>
</dbReference>
<dbReference type="InterPro" id="IPR052076">
    <property type="entry name" value="TRP_cation_channel"/>
</dbReference>
<evidence type="ECO:0000256" key="3">
    <source>
        <dbReference type="ARBA" id="ARBA00023043"/>
    </source>
</evidence>
<evidence type="ECO:0000256" key="6">
    <source>
        <dbReference type="ARBA" id="ARBA00023303"/>
    </source>
</evidence>
<dbReference type="OrthoDB" id="6346951at2759"/>
<evidence type="ECO:0000256" key="7">
    <source>
        <dbReference type="SAM" id="Phobius"/>
    </source>
</evidence>
<dbReference type="GO" id="GO:0034220">
    <property type="term" value="P:monoatomic ion transmembrane transport"/>
    <property type="evidence" value="ECO:0007669"/>
    <property type="project" value="UniProtKB-KW"/>
</dbReference>
<name>A0A8J2PNK6_9HEXA</name>
<feature type="transmembrane region" description="Helical" evidence="7">
    <location>
        <begin position="290"/>
        <end position="308"/>
    </location>
</feature>
<feature type="transmembrane region" description="Helical" evidence="7">
    <location>
        <begin position="234"/>
        <end position="261"/>
    </location>
</feature>
<keyword evidence="3" id="KW-0040">ANK repeat</keyword>
<organism evidence="8 9">
    <name type="scientific">Allacma fusca</name>
    <dbReference type="NCBI Taxonomy" id="39272"/>
    <lineage>
        <taxon>Eukaryota</taxon>
        <taxon>Metazoa</taxon>
        <taxon>Ecdysozoa</taxon>
        <taxon>Arthropoda</taxon>
        <taxon>Hexapoda</taxon>
        <taxon>Collembola</taxon>
        <taxon>Symphypleona</taxon>
        <taxon>Sminthuridae</taxon>
        <taxon>Allacma</taxon>
    </lineage>
</organism>
<sequence length="504" mass="58279">MVVLGRDAFDKVVKRENDVIAFTVFDTTDTYSMTIIAKSRNVKKLEAYLQVIEANESDSEKNTALHHLLSVGCFCTNCVKNLKNCLEILFLNNADPNLTNENGLAPLDVAIKNVFPIEFVKLLVDNGAKLVSKTGTSNRNLMRQLIKHSPKTVYEMLDEGVRLKEPSIEEGSTNWVELDWSHLIYTKENWANTGHWRESAFLYDVIQKGTPQGKQLILTHPLVKAFLERKSPKYWLSFGGFYCTWITITFILYLTFIWTLYNDSCRYSRNETLTEDTILMYEEEQSRCTISVFETVLAYLILVLYLLGPVGLEMMEMWTMKPKAYFQQWTNYIFFLSSALVMVTLYPALREKRSYHLTWQYPSAAIGMLVGSLSILIQMSPVPFVALYLEMLFKTFERIVIAVLILSPLFFGFFFSFRILLTKEHISWFQLMTMIVGDSNYEDMMDEDRGLFYEIVAYFFFSAFILLVIIVVLNLLIGLARGQLKSCEDQRVGFGNTTFERQCQ</sequence>
<feature type="transmembrane region" description="Helical" evidence="7">
    <location>
        <begin position="361"/>
        <end position="387"/>
    </location>
</feature>
<keyword evidence="5" id="KW-0325">Glycoprotein</keyword>
<keyword evidence="7" id="KW-1133">Transmembrane helix</keyword>
<keyword evidence="1" id="KW-0813">Transport</keyword>
<dbReference type="PANTHER" id="PTHR47143:SF1">
    <property type="entry name" value="ION_TRANS DOMAIN-CONTAINING PROTEIN"/>
    <property type="match status" value="1"/>
</dbReference>
<evidence type="ECO:0000313" key="8">
    <source>
        <dbReference type="EMBL" id="CAG7827863.1"/>
    </source>
</evidence>
<keyword evidence="7" id="KW-0812">Transmembrane</keyword>
<evidence type="ECO:0000256" key="4">
    <source>
        <dbReference type="ARBA" id="ARBA00023065"/>
    </source>
</evidence>
<evidence type="ECO:0000256" key="5">
    <source>
        <dbReference type="ARBA" id="ARBA00023180"/>
    </source>
</evidence>
<feature type="transmembrane region" description="Helical" evidence="7">
    <location>
        <begin position="399"/>
        <end position="421"/>
    </location>
</feature>
<evidence type="ECO:0008006" key="10">
    <source>
        <dbReference type="Google" id="ProtNLM"/>
    </source>
</evidence>
<reference evidence="8" key="1">
    <citation type="submission" date="2021-06" db="EMBL/GenBank/DDBJ databases">
        <authorList>
            <person name="Hodson N. C."/>
            <person name="Mongue J. A."/>
            <person name="Jaron S. K."/>
        </authorList>
    </citation>
    <scope>NUCLEOTIDE SEQUENCE</scope>
</reference>
<keyword evidence="2" id="KW-0677">Repeat</keyword>
<accession>A0A8J2PNK6</accession>
<dbReference type="GO" id="GO:1902495">
    <property type="term" value="C:transmembrane transporter complex"/>
    <property type="evidence" value="ECO:0007669"/>
    <property type="project" value="TreeGrafter"/>
</dbReference>
<keyword evidence="9" id="KW-1185">Reference proteome</keyword>
<proteinExistence type="predicted"/>
<keyword evidence="6" id="KW-0407">Ion channel</keyword>
<dbReference type="Proteomes" id="UP000708208">
    <property type="component" value="Unassembled WGS sequence"/>
</dbReference>
<evidence type="ECO:0000313" key="9">
    <source>
        <dbReference type="Proteomes" id="UP000708208"/>
    </source>
</evidence>
<evidence type="ECO:0000256" key="2">
    <source>
        <dbReference type="ARBA" id="ARBA00022737"/>
    </source>
</evidence>
<dbReference type="GO" id="GO:0022857">
    <property type="term" value="F:transmembrane transporter activity"/>
    <property type="evidence" value="ECO:0007669"/>
    <property type="project" value="TreeGrafter"/>
</dbReference>
<dbReference type="AlphaFoldDB" id="A0A8J2PNK6"/>
<keyword evidence="4" id="KW-0406">Ion transport</keyword>
<feature type="transmembrane region" description="Helical" evidence="7">
    <location>
        <begin position="455"/>
        <end position="477"/>
    </location>
</feature>
<gene>
    <name evidence="8" type="ORF">AFUS01_LOCUS37821</name>
</gene>
<dbReference type="EMBL" id="CAJVCH010545125">
    <property type="protein sequence ID" value="CAG7827863.1"/>
    <property type="molecule type" value="Genomic_DNA"/>
</dbReference>
<protein>
    <recommendedName>
        <fullName evidence="10">Ion transport domain-containing protein</fullName>
    </recommendedName>
</protein>
<comment type="caution">
    <text evidence="8">The sequence shown here is derived from an EMBL/GenBank/DDBJ whole genome shotgun (WGS) entry which is preliminary data.</text>
</comment>